<dbReference type="EMBL" id="QJTK01000019">
    <property type="protein sequence ID" value="PYF07171.1"/>
    <property type="molecule type" value="Genomic_DNA"/>
</dbReference>
<protein>
    <submittedName>
        <fullName evidence="1">Uncharacterized protein</fullName>
    </submittedName>
</protein>
<proteinExistence type="predicted"/>
<organism evidence="1 2">
    <name type="scientific">Rhodobacter viridis</name>
    <dbReference type="NCBI Taxonomy" id="1054202"/>
    <lineage>
        <taxon>Bacteria</taxon>
        <taxon>Pseudomonadati</taxon>
        <taxon>Pseudomonadota</taxon>
        <taxon>Alphaproteobacteria</taxon>
        <taxon>Rhodobacterales</taxon>
        <taxon>Rhodobacter group</taxon>
        <taxon>Rhodobacter</taxon>
    </lineage>
</organism>
<reference evidence="1 2" key="1">
    <citation type="submission" date="2018-06" db="EMBL/GenBank/DDBJ databases">
        <title>Genomic Encyclopedia of Type Strains, Phase III (KMG-III): the genomes of soil and plant-associated and newly described type strains.</title>
        <authorList>
            <person name="Whitman W."/>
        </authorList>
    </citation>
    <scope>NUCLEOTIDE SEQUENCE [LARGE SCALE GENOMIC DNA]</scope>
    <source>
        <strain evidence="1 2">JA737</strain>
    </source>
</reference>
<evidence type="ECO:0000313" key="2">
    <source>
        <dbReference type="Proteomes" id="UP000247727"/>
    </source>
</evidence>
<name>A0A318TQT3_9RHOB</name>
<evidence type="ECO:0000313" key="1">
    <source>
        <dbReference type="EMBL" id="PYF07171.1"/>
    </source>
</evidence>
<keyword evidence="2" id="KW-1185">Reference proteome</keyword>
<gene>
    <name evidence="1" type="ORF">C8J30_1191</name>
</gene>
<feature type="non-terminal residue" evidence="1">
    <location>
        <position position="88"/>
    </location>
</feature>
<comment type="caution">
    <text evidence="1">The sequence shown here is derived from an EMBL/GenBank/DDBJ whole genome shotgun (WGS) entry which is preliminary data.</text>
</comment>
<dbReference type="Proteomes" id="UP000247727">
    <property type="component" value="Unassembled WGS sequence"/>
</dbReference>
<dbReference type="AlphaFoldDB" id="A0A318TQT3"/>
<accession>A0A318TQT3</accession>
<sequence length="88" mass="9721">MSFLTPRGLGQRGRTVMIDIRERLVPKPQEKHRSARAAADRLALDALYEIAKTFASAPDPVAEVPQIFNVLSSFLDLRHGVLALLAEP</sequence>